<evidence type="ECO:0000256" key="3">
    <source>
        <dbReference type="ARBA" id="ARBA00022777"/>
    </source>
</evidence>
<evidence type="ECO:0000259" key="4">
    <source>
        <dbReference type="Pfam" id="PF00294"/>
    </source>
</evidence>
<dbReference type="EMBL" id="CADCVL010000196">
    <property type="protein sequence ID" value="CAA9476625.1"/>
    <property type="molecule type" value="Genomic_DNA"/>
</dbReference>
<reference evidence="5" key="1">
    <citation type="submission" date="2020-02" db="EMBL/GenBank/DDBJ databases">
        <authorList>
            <person name="Meier V. D."/>
        </authorList>
    </citation>
    <scope>NUCLEOTIDE SEQUENCE</scope>
    <source>
        <strain evidence="5">AVDCRST_MAG65</strain>
    </source>
</reference>
<evidence type="ECO:0000256" key="1">
    <source>
        <dbReference type="ARBA" id="ARBA00010688"/>
    </source>
</evidence>
<sequence length="188" mass="19815">FHISGITFATSEASRAVARHAVAEAHRRGLFVSFDVNYRVKLSSPERAAAVVMESAPDIDLLMCPAGDAEALFGLRGSTEEVAAEMRERLGIERVVITDGATGAAAACGDEVLSQPAYEVEVIDRIGAGDAFAAGLLWGVLSDDSLRFGLERGAAMAALKLTLRGDLFRLGRADVDALQAGGSPRINR</sequence>
<dbReference type="PANTHER" id="PTHR43320">
    <property type="entry name" value="SUGAR KINASE"/>
    <property type="match status" value="1"/>
</dbReference>
<feature type="non-terminal residue" evidence="5">
    <location>
        <position position="1"/>
    </location>
</feature>
<dbReference type="GO" id="GO:0016301">
    <property type="term" value="F:kinase activity"/>
    <property type="evidence" value="ECO:0007669"/>
    <property type="project" value="UniProtKB-KW"/>
</dbReference>
<dbReference type="AlphaFoldDB" id="A0A6J4RLV3"/>
<evidence type="ECO:0000313" key="5">
    <source>
        <dbReference type="EMBL" id="CAA9476625.1"/>
    </source>
</evidence>
<comment type="similarity">
    <text evidence="1">Belongs to the carbohydrate kinase PfkB family.</text>
</comment>
<organism evidence="5">
    <name type="scientific">uncultured Solirubrobacteraceae bacterium</name>
    <dbReference type="NCBI Taxonomy" id="1162706"/>
    <lineage>
        <taxon>Bacteria</taxon>
        <taxon>Bacillati</taxon>
        <taxon>Actinomycetota</taxon>
        <taxon>Thermoleophilia</taxon>
        <taxon>Solirubrobacterales</taxon>
        <taxon>Solirubrobacteraceae</taxon>
        <taxon>environmental samples</taxon>
    </lineage>
</organism>
<dbReference type="SUPFAM" id="SSF53613">
    <property type="entry name" value="Ribokinase-like"/>
    <property type="match status" value="1"/>
</dbReference>
<name>A0A6J4RLV3_9ACTN</name>
<dbReference type="InterPro" id="IPR011611">
    <property type="entry name" value="PfkB_dom"/>
</dbReference>
<evidence type="ECO:0000256" key="2">
    <source>
        <dbReference type="ARBA" id="ARBA00022679"/>
    </source>
</evidence>
<proteinExistence type="inferred from homology"/>
<feature type="domain" description="Carbohydrate kinase PfkB" evidence="4">
    <location>
        <begin position="2"/>
        <end position="165"/>
    </location>
</feature>
<dbReference type="InterPro" id="IPR052700">
    <property type="entry name" value="Carb_kinase_PfkB-like"/>
</dbReference>
<keyword evidence="3" id="KW-0418">Kinase</keyword>
<gene>
    <name evidence="5" type="ORF">AVDCRST_MAG65-1165</name>
</gene>
<dbReference type="Pfam" id="PF00294">
    <property type="entry name" value="PfkB"/>
    <property type="match status" value="1"/>
</dbReference>
<dbReference type="InterPro" id="IPR029056">
    <property type="entry name" value="Ribokinase-like"/>
</dbReference>
<dbReference type="PANTHER" id="PTHR43320:SF2">
    <property type="entry name" value="2-DEHYDRO-3-DEOXYGLUCONOKINASE_2-DEHYDRO-3-DEOXYGALACTONOKINASE"/>
    <property type="match status" value="1"/>
</dbReference>
<protein>
    <recommendedName>
        <fullName evidence="4">Carbohydrate kinase PfkB domain-containing protein</fullName>
    </recommendedName>
</protein>
<dbReference type="Gene3D" id="3.40.1190.20">
    <property type="match status" value="1"/>
</dbReference>
<keyword evidence="2" id="KW-0808">Transferase</keyword>
<accession>A0A6J4RLV3</accession>